<dbReference type="EMBL" id="MU393557">
    <property type="protein sequence ID" value="KAI4861266.1"/>
    <property type="molecule type" value="Genomic_DNA"/>
</dbReference>
<gene>
    <name evidence="1" type="ORF">F4820DRAFT_434326</name>
</gene>
<dbReference type="Proteomes" id="UP001497700">
    <property type="component" value="Unassembled WGS sequence"/>
</dbReference>
<name>A0ACB9YQ62_9PEZI</name>
<comment type="caution">
    <text evidence="1">The sequence shown here is derived from an EMBL/GenBank/DDBJ whole genome shotgun (WGS) entry which is preliminary data.</text>
</comment>
<reference evidence="1 2" key="1">
    <citation type="journal article" date="2022" name="New Phytol.">
        <title>Ecological generalism drives hyperdiversity of secondary metabolite gene clusters in xylarialean endophytes.</title>
        <authorList>
            <person name="Franco M.E.E."/>
            <person name="Wisecaver J.H."/>
            <person name="Arnold A.E."/>
            <person name="Ju Y.M."/>
            <person name="Slot J.C."/>
            <person name="Ahrendt S."/>
            <person name="Moore L.P."/>
            <person name="Eastman K.E."/>
            <person name="Scott K."/>
            <person name="Konkel Z."/>
            <person name="Mondo S.J."/>
            <person name="Kuo A."/>
            <person name="Hayes R.D."/>
            <person name="Haridas S."/>
            <person name="Andreopoulos B."/>
            <person name="Riley R."/>
            <person name="LaButti K."/>
            <person name="Pangilinan J."/>
            <person name="Lipzen A."/>
            <person name="Amirebrahimi M."/>
            <person name="Yan J."/>
            <person name="Adam C."/>
            <person name="Keymanesh K."/>
            <person name="Ng V."/>
            <person name="Louie K."/>
            <person name="Northen T."/>
            <person name="Drula E."/>
            <person name="Henrissat B."/>
            <person name="Hsieh H.M."/>
            <person name="Youens-Clark K."/>
            <person name="Lutzoni F."/>
            <person name="Miadlikowska J."/>
            <person name="Eastwood D.C."/>
            <person name="Hamelin R.C."/>
            <person name="Grigoriev I.V."/>
            <person name="U'Ren J.M."/>
        </authorList>
    </citation>
    <scope>NUCLEOTIDE SEQUENCE [LARGE SCALE GENOMIC DNA]</scope>
    <source>
        <strain evidence="1 2">CBS 119005</strain>
    </source>
</reference>
<evidence type="ECO:0000313" key="2">
    <source>
        <dbReference type="Proteomes" id="UP001497700"/>
    </source>
</evidence>
<evidence type="ECO:0000313" key="1">
    <source>
        <dbReference type="EMBL" id="KAI4861266.1"/>
    </source>
</evidence>
<accession>A0ACB9YQ62</accession>
<protein>
    <submittedName>
        <fullName evidence="1">Uncharacterized protein</fullName>
    </submittedName>
</protein>
<organism evidence="1 2">
    <name type="scientific">Hypoxylon rubiginosum</name>
    <dbReference type="NCBI Taxonomy" id="110542"/>
    <lineage>
        <taxon>Eukaryota</taxon>
        <taxon>Fungi</taxon>
        <taxon>Dikarya</taxon>
        <taxon>Ascomycota</taxon>
        <taxon>Pezizomycotina</taxon>
        <taxon>Sordariomycetes</taxon>
        <taxon>Xylariomycetidae</taxon>
        <taxon>Xylariales</taxon>
        <taxon>Hypoxylaceae</taxon>
        <taxon>Hypoxylon</taxon>
    </lineage>
</organism>
<proteinExistence type="predicted"/>
<keyword evidence="2" id="KW-1185">Reference proteome</keyword>
<sequence length="268" mass="30770">MFDSMSVELLKRELGIEEKPTLDTLTKVKNEYRATLERARTGAVNPETWYWEWRSAYLSAEVYGIPDVTGKLPVKEFIYAVGARMFPGWAFNALYEWIKNDTLGRPTLTLDETGIVFKGWIDETSTWQRHDAYRTETPTERVRDSSPRYDNPERPGKSSRPAEPRSTSTGNACPCEKIAGKAHPWPPEECGILQYAVVGYCDRQTPKLSDKKCKEIRTWYETARWRYLRAWIELYGWSVKPTTASSKKNKNKSKPAKPGLIAWSGNMA</sequence>